<evidence type="ECO:0000259" key="5">
    <source>
        <dbReference type="Pfam" id="PF24827"/>
    </source>
</evidence>
<comment type="cofactor">
    <cofactor evidence="1">
        <name>Zn(2+)</name>
        <dbReference type="ChEBI" id="CHEBI:29105"/>
    </cofactor>
</comment>
<dbReference type="EMBL" id="FMWO01000021">
    <property type="protein sequence ID" value="SCZ84415.1"/>
    <property type="molecule type" value="Genomic_DNA"/>
</dbReference>
<evidence type="ECO:0000256" key="2">
    <source>
        <dbReference type="ARBA" id="ARBA00022723"/>
    </source>
</evidence>
<dbReference type="PANTHER" id="PTHR37326">
    <property type="entry name" value="BLL3975 PROTEIN"/>
    <property type="match status" value="1"/>
</dbReference>
<dbReference type="Gene3D" id="3.40.630.10">
    <property type="entry name" value="Zn peptidases"/>
    <property type="match status" value="1"/>
</dbReference>
<dbReference type="Pfam" id="PF24827">
    <property type="entry name" value="AstE_AspA_cat"/>
    <property type="match status" value="1"/>
</dbReference>
<dbReference type="InterPro" id="IPR043795">
    <property type="entry name" value="N-alpha-Ac-DABA-like"/>
</dbReference>
<keyword evidence="3" id="KW-0378">Hydrolase</keyword>
<keyword evidence="2" id="KW-0479">Metal-binding</keyword>
<feature type="domain" description="Succinylglutamate desuccinylase/Aspartoacylase catalytic" evidence="5">
    <location>
        <begin position="45"/>
        <end position="223"/>
    </location>
</feature>
<keyword evidence="4" id="KW-0862">Zinc</keyword>
<evidence type="ECO:0000313" key="6">
    <source>
        <dbReference type="EMBL" id="SCZ84415.1"/>
    </source>
</evidence>
<dbReference type="InterPro" id="IPR053138">
    <property type="entry name" value="N-alpha-Ac-DABA_deacetylase"/>
</dbReference>
<dbReference type="STRING" id="51642.NSMM_160005"/>
<organism evidence="6 7">
    <name type="scientific">Nitrosomonas mobilis</name>
    <dbReference type="NCBI Taxonomy" id="51642"/>
    <lineage>
        <taxon>Bacteria</taxon>
        <taxon>Pseudomonadati</taxon>
        <taxon>Pseudomonadota</taxon>
        <taxon>Betaproteobacteria</taxon>
        <taxon>Nitrosomonadales</taxon>
        <taxon>Nitrosomonadaceae</taxon>
        <taxon>Nitrosomonas</taxon>
    </lineage>
</organism>
<dbReference type="SUPFAM" id="SSF53187">
    <property type="entry name" value="Zn-dependent exopeptidases"/>
    <property type="match status" value="1"/>
</dbReference>
<keyword evidence="7" id="KW-1185">Reference proteome</keyword>
<protein>
    <submittedName>
        <fullName evidence="6">Succinylglutamate desuccinylase/aspartoacylase</fullName>
    </submittedName>
</protein>
<evidence type="ECO:0000313" key="7">
    <source>
        <dbReference type="Proteomes" id="UP000198729"/>
    </source>
</evidence>
<evidence type="ECO:0000256" key="4">
    <source>
        <dbReference type="ARBA" id="ARBA00022833"/>
    </source>
</evidence>
<dbReference type="AlphaFoldDB" id="A0A1G5SB43"/>
<dbReference type="CDD" id="cd06251">
    <property type="entry name" value="M14_ASTE_ASPA-like"/>
    <property type="match status" value="1"/>
</dbReference>
<dbReference type="OrthoDB" id="9782876at2"/>
<reference evidence="6 7" key="1">
    <citation type="submission" date="2016-10" db="EMBL/GenBank/DDBJ databases">
        <authorList>
            <person name="de Groot N.N."/>
        </authorList>
    </citation>
    <scope>NUCLEOTIDE SEQUENCE [LARGE SCALE GENOMIC DNA]</scope>
    <source>
        <strain evidence="6">1</strain>
    </source>
</reference>
<dbReference type="RefSeq" id="WP_090283882.1">
    <property type="nucleotide sequence ID" value="NZ_FMWO01000021.1"/>
</dbReference>
<dbReference type="GO" id="GO:0016811">
    <property type="term" value="F:hydrolase activity, acting on carbon-nitrogen (but not peptide) bonds, in linear amides"/>
    <property type="evidence" value="ECO:0007669"/>
    <property type="project" value="InterPro"/>
</dbReference>
<dbReference type="GO" id="GO:0046872">
    <property type="term" value="F:metal ion binding"/>
    <property type="evidence" value="ECO:0007669"/>
    <property type="project" value="UniProtKB-KW"/>
</dbReference>
<sequence length="320" mass="34745">MTAALIINQQTIKPGTITTIDLPLPELYTHTLMTMPIHVVCGKKPGPRLFVSAAIHGNELNGVEIVRRLLKQPGLDKLRGDLIAVPMVNVYGIIQQSRYLPDRRDLNRSFPGSKKGSLAARLADLFMTEIVTKCTHGIDLHTGAIHRNNLPQIRANLDDPETLRLAKSFNVPVLLNSNLQDGSLREAVSELGIPMLLYEGGEALRFDENAIRVGLRGILGVMKTLGMIPEKSQGKAGSPSLLAHDSQWIRAPGGGIFCAAHRLGEPVREQDVLGIIRDPSSSLEIPVIASCNGLIIGRSELPLVHEGEALFHIAQFAQSA</sequence>
<accession>A0A1G5SB43</accession>
<dbReference type="GO" id="GO:0016788">
    <property type="term" value="F:hydrolase activity, acting on ester bonds"/>
    <property type="evidence" value="ECO:0007669"/>
    <property type="project" value="InterPro"/>
</dbReference>
<dbReference type="Proteomes" id="UP000198729">
    <property type="component" value="Unassembled WGS sequence"/>
</dbReference>
<proteinExistence type="predicted"/>
<evidence type="ECO:0000256" key="3">
    <source>
        <dbReference type="ARBA" id="ARBA00022801"/>
    </source>
</evidence>
<dbReference type="PANTHER" id="PTHR37326:SF2">
    <property type="entry name" value="SUCCINYLGLUTAMATE DESUCCINYLASE_ASPARTOACYLASE FAMILY PROTEIN"/>
    <property type="match status" value="1"/>
</dbReference>
<name>A0A1G5SB43_9PROT</name>
<gene>
    <name evidence="6" type="ORF">NSMM_160005</name>
</gene>
<dbReference type="InterPro" id="IPR055438">
    <property type="entry name" value="AstE_AspA_cat"/>
</dbReference>
<evidence type="ECO:0000256" key="1">
    <source>
        <dbReference type="ARBA" id="ARBA00001947"/>
    </source>
</evidence>
<dbReference type="PIRSF" id="PIRSF039012">
    <property type="entry name" value="ASP"/>
    <property type="match status" value="1"/>
</dbReference>